<dbReference type="AlphaFoldDB" id="A0A512DM43"/>
<feature type="region of interest" description="Disordered" evidence="1">
    <location>
        <begin position="24"/>
        <end position="43"/>
    </location>
</feature>
<evidence type="ECO:0000313" key="3">
    <source>
        <dbReference type="EMBL" id="GEO37539.1"/>
    </source>
</evidence>
<comment type="caution">
    <text evidence="3">The sequence shown here is derived from an EMBL/GenBank/DDBJ whole genome shotgun (WGS) entry which is preliminary data.</text>
</comment>
<dbReference type="OrthoDB" id="7366447at2"/>
<accession>A0A512DM43</accession>
<dbReference type="Pfam" id="PF09851">
    <property type="entry name" value="SHOCT"/>
    <property type="match status" value="1"/>
</dbReference>
<evidence type="ECO:0000259" key="2">
    <source>
        <dbReference type="Pfam" id="PF09851"/>
    </source>
</evidence>
<gene>
    <name evidence="3" type="ORF">SAE02_16870</name>
</gene>
<dbReference type="RefSeq" id="WP_044427293.1">
    <property type="nucleotide sequence ID" value="NZ_BJYZ01000006.1"/>
</dbReference>
<reference evidence="3 4" key="1">
    <citation type="submission" date="2019-07" db="EMBL/GenBank/DDBJ databases">
        <title>Whole genome shotgun sequence of Skermanella aerolata NBRC 106429.</title>
        <authorList>
            <person name="Hosoyama A."/>
            <person name="Uohara A."/>
            <person name="Ohji S."/>
            <person name="Ichikawa N."/>
        </authorList>
    </citation>
    <scope>NUCLEOTIDE SEQUENCE [LARGE SCALE GENOMIC DNA]</scope>
    <source>
        <strain evidence="3 4">NBRC 106429</strain>
    </source>
</reference>
<dbReference type="EMBL" id="BJYZ01000006">
    <property type="protein sequence ID" value="GEO37539.1"/>
    <property type="molecule type" value="Genomic_DNA"/>
</dbReference>
<protein>
    <recommendedName>
        <fullName evidence="2">SHOCT domain-containing protein</fullName>
    </recommendedName>
</protein>
<keyword evidence="4" id="KW-1185">Reference proteome</keyword>
<name>A0A512DM43_9PROT</name>
<dbReference type="Proteomes" id="UP000321523">
    <property type="component" value="Unassembled WGS sequence"/>
</dbReference>
<proteinExistence type="predicted"/>
<sequence>MANRFTSIWNEKRSAVKAVRPAGRAGVATGMADSESGEEGDDSAARSLRALKVMLDRGLMTQAEYDERKAAITGTSPR</sequence>
<dbReference type="InterPro" id="IPR018649">
    <property type="entry name" value="SHOCT"/>
</dbReference>
<feature type="domain" description="SHOCT" evidence="2">
    <location>
        <begin position="48"/>
        <end position="72"/>
    </location>
</feature>
<evidence type="ECO:0000313" key="4">
    <source>
        <dbReference type="Proteomes" id="UP000321523"/>
    </source>
</evidence>
<evidence type="ECO:0000256" key="1">
    <source>
        <dbReference type="SAM" id="MobiDB-lite"/>
    </source>
</evidence>
<organism evidence="3 4">
    <name type="scientific">Skermanella aerolata</name>
    <dbReference type="NCBI Taxonomy" id="393310"/>
    <lineage>
        <taxon>Bacteria</taxon>
        <taxon>Pseudomonadati</taxon>
        <taxon>Pseudomonadota</taxon>
        <taxon>Alphaproteobacteria</taxon>
        <taxon>Rhodospirillales</taxon>
        <taxon>Azospirillaceae</taxon>
        <taxon>Skermanella</taxon>
    </lineage>
</organism>